<evidence type="ECO:0000313" key="2">
    <source>
        <dbReference type="Proteomes" id="UP000595437"/>
    </source>
</evidence>
<protein>
    <submittedName>
        <fullName evidence="1">Uncharacterized protein</fullName>
    </submittedName>
</protein>
<reference evidence="2" key="1">
    <citation type="submission" date="2021-01" db="EMBL/GenBank/DDBJ databases">
        <title>Caligus Genome Assembly.</title>
        <authorList>
            <person name="Gallardo-Escarate C."/>
        </authorList>
    </citation>
    <scope>NUCLEOTIDE SEQUENCE [LARGE SCALE GENOMIC DNA]</scope>
</reference>
<dbReference type="AlphaFoldDB" id="A0A7T8JXF7"/>
<name>A0A7T8JXF7_CALRO</name>
<dbReference type="EMBL" id="CP045901">
    <property type="protein sequence ID" value="QQP37435.1"/>
    <property type="molecule type" value="Genomic_DNA"/>
</dbReference>
<gene>
    <name evidence="1" type="ORF">FKW44_017701</name>
</gene>
<evidence type="ECO:0000313" key="1">
    <source>
        <dbReference type="EMBL" id="QQP37435.1"/>
    </source>
</evidence>
<feature type="non-terminal residue" evidence="1">
    <location>
        <position position="1"/>
    </location>
</feature>
<keyword evidence="2" id="KW-1185">Reference proteome</keyword>
<proteinExistence type="predicted"/>
<organism evidence="1 2">
    <name type="scientific">Caligus rogercresseyi</name>
    <name type="common">Sea louse</name>
    <dbReference type="NCBI Taxonomy" id="217165"/>
    <lineage>
        <taxon>Eukaryota</taxon>
        <taxon>Metazoa</taxon>
        <taxon>Ecdysozoa</taxon>
        <taxon>Arthropoda</taxon>
        <taxon>Crustacea</taxon>
        <taxon>Multicrustacea</taxon>
        <taxon>Hexanauplia</taxon>
        <taxon>Copepoda</taxon>
        <taxon>Siphonostomatoida</taxon>
        <taxon>Caligidae</taxon>
        <taxon>Caligus</taxon>
    </lineage>
</organism>
<sequence>RIVSRGLVKLQSMVDALRRRKGRLVVGLVGFATREFDSSSEEKLQTLLTHDA</sequence>
<accession>A0A7T8JXF7</accession>
<dbReference type="Proteomes" id="UP000595437">
    <property type="component" value="Chromosome 12"/>
</dbReference>